<proteinExistence type="predicted"/>
<dbReference type="SUPFAM" id="SSF46689">
    <property type="entry name" value="Homeodomain-like"/>
    <property type="match status" value="1"/>
</dbReference>
<dbReference type="InterPro" id="IPR001647">
    <property type="entry name" value="HTH_TetR"/>
</dbReference>
<sequence length="195" mass="23111">MTKENIINSALQQLAIHGYEGTTMKKIAEASNIKSASIYYFFKNKEDLVNNVLLKVLSGHFKAMTDEYFKYENEELKVRFETLLEKIVRHHRGNQNETAVYLRLMESNNTDFKMEVEQYLKQYNQWLTEKLYRNIKDEYTCKDETAIKDLLETYMLIGNGLFWGSIIYSDSRIEKEIVHAKNLFNLAMMNMLEEE</sequence>
<dbReference type="InterPro" id="IPR009057">
    <property type="entry name" value="Homeodomain-like_sf"/>
</dbReference>
<protein>
    <recommendedName>
        <fullName evidence="3">HTH tetR-type domain-containing protein</fullName>
    </recommendedName>
</protein>
<dbReference type="Gene3D" id="1.10.10.60">
    <property type="entry name" value="Homeodomain-like"/>
    <property type="match status" value="1"/>
</dbReference>
<dbReference type="EMBL" id="BAABCK010000017">
    <property type="protein sequence ID" value="GAA3720784.1"/>
    <property type="molecule type" value="Genomic_DNA"/>
</dbReference>
<keyword evidence="5" id="KW-1185">Reference proteome</keyword>
<keyword evidence="1 2" id="KW-0238">DNA-binding</keyword>
<accession>A0ABP7EL23</accession>
<name>A0ABP7EL23_9STAP</name>
<evidence type="ECO:0000256" key="2">
    <source>
        <dbReference type="PROSITE-ProRule" id="PRU00335"/>
    </source>
</evidence>
<dbReference type="PRINTS" id="PR00455">
    <property type="entry name" value="HTHTETR"/>
</dbReference>
<reference evidence="5" key="1">
    <citation type="journal article" date="2019" name="Int. J. Syst. Evol. Microbiol.">
        <title>The Global Catalogue of Microorganisms (GCM) 10K type strain sequencing project: providing services to taxonomists for standard genome sequencing and annotation.</title>
        <authorList>
            <consortium name="The Broad Institute Genomics Platform"/>
            <consortium name="The Broad Institute Genome Sequencing Center for Infectious Disease"/>
            <person name="Wu L."/>
            <person name="Ma J."/>
        </authorList>
    </citation>
    <scope>NUCLEOTIDE SEQUENCE [LARGE SCALE GENOMIC DNA]</scope>
    <source>
        <strain evidence="5">JCM 16981</strain>
    </source>
</reference>
<dbReference type="InterPro" id="IPR050624">
    <property type="entry name" value="HTH-type_Tx_Regulator"/>
</dbReference>
<dbReference type="PANTHER" id="PTHR43479">
    <property type="entry name" value="ACREF/ENVCD OPERON REPRESSOR-RELATED"/>
    <property type="match status" value="1"/>
</dbReference>
<gene>
    <name evidence="4" type="ORF">GCM10022378_08550</name>
</gene>
<dbReference type="RefSeq" id="WP_344701759.1">
    <property type="nucleotide sequence ID" value="NZ_BAABCK010000017.1"/>
</dbReference>
<dbReference type="Proteomes" id="UP001500920">
    <property type="component" value="Unassembled WGS sequence"/>
</dbReference>
<organism evidence="4 5">
    <name type="scientific">Salinicoccus jeotgali</name>
    <dbReference type="NCBI Taxonomy" id="381634"/>
    <lineage>
        <taxon>Bacteria</taxon>
        <taxon>Bacillati</taxon>
        <taxon>Bacillota</taxon>
        <taxon>Bacilli</taxon>
        <taxon>Bacillales</taxon>
        <taxon>Staphylococcaceae</taxon>
        <taxon>Salinicoccus</taxon>
    </lineage>
</organism>
<evidence type="ECO:0000313" key="5">
    <source>
        <dbReference type="Proteomes" id="UP001500920"/>
    </source>
</evidence>
<dbReference type="PANTHER" id="PTHR43479:SF11">
    <property type="entry name" value="ACREF_ENVCD OPERON REPRESSOR-RELATED"/>
    <property type="match status" value="1"/>
</dbReference>
<evidence type="ECO:0000259" key="3">
    <source>
        <dbReference type="PROSITE" id="PS50977"/>
    </source>
</evidence>
<comment type="caution">
    <text evidence="4">The sequence shown here is derived from an EMBL/GenBank/DDBJ whole genome shotgun (WGS) entry which is preliminary data.</text>
</comment>
<dbReference type="Pfam" id="PF00440">
    <property type="entry name" value="TetR_N"/>
    <property type="match status" value="1"/>
</dbReference>
<feature type="DNA-binding region" description="H-T-H motif" evidence="2">
    <location>
        <begin position="23"/>
        <end position="42"/>
    </location>
</feature>
<evidence type="ECO:0000313" key="4">
    <source>
        <dbReference type="EMBL" id="GAA3720784.1"/>
    </source>
</evidence>
<evidence type="ECO:0000256" key="1">
    <source>
        <dbReference type="ARBA" id="ARBA00023125"/>
    </source>
</evidence>
<dbReference type="Gene3D" id="1.10.357.10">
    <property type="entry name" value="Tetracycline Repressor, domain 2"/>
    <property type="match status" value="1"/>
</dbReference>
<dbReference type="PROSITE" id="PS50977">
    <property type="entry name" value="HTH_TETR_2"/>
    <property type="match status" value="1"/>
</dbReference>
<feature type="domain" description="HTH tetR-type" evidence="3">
    <location>
        <begin position="1"/>
        <end position="60"/>
    </location>
</feature>